<dbReference type="CDD" id="cd00840">
    <property type="entry name" value="MPP_Mre11_N"/>
    <property type="match status" value="1"/>
</dbReference>
<dbReference type="SUPFAM" id="SSF56300">
    <property type="entry name" value="Metallo-dependent phosphatases"/>
    <property type="match status" value="1"/>
</dbReference>
<evidence type="ECO:0000256" key="4">
    <source>
        <dbReference type="ARBA" id="ARBA00022722"/>
    </source>
</evidence>
<evidence type="ECO:0000256" key="1">
    <source>
        <dbReference type="ARBA" id="ARBA00010555"/>
    </source>
</evidence>
<keyword evidence="5 7" id="KW-0378">Hydrolase</keyword>
<dbReference type="GO" id="GO:0004519">
    <property type="term" value="F:endonuclease activity"/>
    <property type="evidence" value="ECO:0007669"/>
    <property type="project" value="UniProtKB-KW"/>
</dbReference>
<keyword evidence="7" id="KW-0235">DNA replication</keyword>
<organism evidence="11 12">
    <name type="scientific">Humidesulfovibrio mexicanus</name>
    <dbReference type="NCBI Taxonomy" id="147047"/>
    <lineage>
        <taxon>Bacteria</taxon>
        <taxon>Pseudomonadati</taxon>
        <taxon>Thermodesulfobacteriota</taxon>
        <taxon>Desulfovibrionia</taxon>
        <taxon>Desulfovibrionales</taxon>
        <taxon>Desulfovibrionaceae</taxon>
        <taxon>Humidesulfovibrio</taxon>
    </lineage>
</organism>
<dbReference type="RefSeq" id="WP_089273820.1">
    <property type="nucleotide sequence ID" value="NZ_FZOC01000003.1"/>
</dbReference>
<evidence type="ECO:0000256" key="7">
    <source>
        <dbReference type="RuleBase" id="RU363069"/>
    </source>
</evidence>
<dbReference type="NCBIfam" id="TIGR00619">
    <property type="entry name" value="sbcd"/>
    <property type="match status" value="1"/>
</dbReference>
<gene>
    <name evidence="7" type="primary">sbcD</name>
    <name evidence="11" type="ORF">SAMN04488503_1764</name>
</gene>
<dbReference type="OrthoDB" id="9773856at2"/>
<proteinExistence type="inferred from homology"/>
<dbReference type="Proteomes" id="UP000198324">
    <property type="component" value="Unassembled WGS sequence"/>
</dbReference>
<evidence type="ECO:0000256" key="5">
    <source>
        <dbReference type="ARBA" id="ARBA00022801"/>
    </source>
</evidence>
<keyword evidence="7" id="KW-0255">Endonuclease</keyword>
<dbReference type="InterPro" id="IPR041796">
    <property type="entry name" value="Mre11_N"/>
</dbReference>
<reference evidence="11 12" key="1">
    <citation type="submission" date="2017-06" db="EMBL/GenBank/DDBJ databases">
        <authorList>
            <person name="Kim H.J."/>
            <person name="Triplett B.A."/>
        </authorList>
    </citation>
    <scope>NUCLEOTIDE SEQUENCE [LARGE SCALE GENOMIC DNA]</scope>
    <source>
        <strain evidence="11 12">DSM 13116</strain>
    </source>
</reference>
<feature type="domain" description="Calcineurin-like phosphoesterase" evidence="9">
    <location>
        <begin position="1"/>
        <end position="93"/>
    </location>
</feature>
<evidence type="ECO:0000256" key="2">
    <source>
        <dbReference type="ARBA" id="ARBA00011322"/>
    </source>
</evidence>
<dbReference type="Pfam" id="PF12320">
    <property type="entry name" value="SbcD_C"/>
    <property type="match status" value="1"/>
</dbReference>
<accession>A0A239A1L5</accession>
<evidence type="ECO:0000256" key="6">
    <source>
        <dbReference type="ARBA" id="ARBA00022839"/>
    </source>
</evidence>
<dbReference type="AlphaFoldDB" id="A0A239A1L5"/>
<sequence length="401" mass="43329">MRILHLADLHLGKLVHEVSMTDDQAHVLEQALLLAREGRADVVVITGDVYDRAIPPVAATQLMDEFLSRLALDLRLPVIITPGNHDSAERLAFGGRLLQAGGIHIAPGLPEPVRPVVLNDAHGPVRFLPLPYVSPVLLKEREDDLPTGDFDEALGRVLAALPPAPGRSVCLAHCFALGGAPSDSERPLSIGGACQVNPARFAPYSLTLLGHLHRPQQVAPTIFYAGSPLKYSFSETDHAKCAALYDLGADGSFTRELAPLTPRRELRRLEGSLHALLKAAPADPGRDDYLWIHLTDRGALFDYAPRLREAYPNALTITRAAYGEDAGEQGGIDLTGKTEWEIVRGFYLHVSGQEPEPGEERVLRAVVDEMLRQDMAEADAADAGGAEHPADGADTEGEVRP</sequence>
<evidence type="ECO:0000313" key="12">
    <source>
        <dbReference type="Proteomes" id="UP000198324"/>
    </source>
</evidence>
<keyword evidence="6 7" id="KW-0269">Exonuclease</keyword>
<dbReference type="PANTHER" id="PTHR30337:SF0">
    <property type="entry name" value="NUCLEASE SBCCD SUBUNIT D"/>
    <property type="match status" value="1"/>
</dbReference>
<comment type="function">
    <text evidence="7">SbcCD cleaves DNA hairpin structures. These structures can inhibit DNA replication and are intermediates in certain DNA recombination reactions. The complex acts as a 3'-&gt;5' double strand exonuclease that can open hairpins. It also has a 5' single-strand endonuclease activity.</text>
</comment>
<dbReference type="GO" id="GO:0006310">
    <property type="term" value="P:DNA recombination"/>
    <property type="evidence" value="ECO:0007669"/>
    <property type="project" value="UniProtKB-KW"/>
</dbReference>
<name>A0A239A1L5_9BACT</name>
<dbReference type="InterPro" id="IPR004593">
    <property type="entry name" value="SbcD"/>
</dbReference>
<evidence type="ECO:0000259" key="9">
    <source>
        <dbReference type="Pfam" id="PF00149"/>
    </source>
</evidence>
<protein>
    <recommendedName>
        <fullName evidence="3 7">Nuclease SbcCD subunit D</fullName>
    </recommendedName>
</protein>
<comment type="subunit">
    <text evidence="2 7">Heterodimer of SbcC and SbcD.</text>
</comment>
<feature type="domain" description="Nuclease SbcCD subunit D C-terminal" evidence="10">
    <location>
        <begin position="263"/>
        <end position="347"/>
    </location>
</feature>
<comment type="similarity">
    <text evidence="1 7">Belongs to the SbcD family.</text>
</comment>
<dbReference type="Gene3D" id="3.60.21.10">
    <property type="match status" value="1"/>
</dbReference>
<dbReference type="GO" id="GO:0008408">
    <property type="term" value="F:3'-5' exonuclease activity"/>
    <property type="evidence" value="ECO:0007669"/>
    <property type="project" value="InterPro"/>
</dbReference>
<evidence type="ECO:0000313" key="11">
    <source>
        <dbReference type="EMBL" id="SNR89450.1"/>
    </source>
</evidence>
<evidence type="ECO:0000256" key="3">
    <source>
        <dbReference type="ARBA" id="ARBA00013365"/>
    </source>
</evidence>
<dbReference type="Pfam" id="PF00149">
    <property type="entry name" value="Metallophos"/>
    <property type="match status" value="1"/>
</dbReference>
<keyword evidence="7" id="KW-0233">DNA recombination</keyword>
<dbReference type="InterPro" id="IPR029052">
    <property type="entry name" value="Metallo-depent_PP-like"/>
</dbReference>
<keyword evidence="12" id="KW-1185">Reference proteome</keyword>
<evidence type="ECO:0000259" key="10">
    <source>
        <dbReference type="Pfam" id="PF12320"/>
    </source>
</evidence>
<keyword evidence="4 7" id="KW-0540">Nuclease</keyword>
<dbReference type="InterPro" id="IPR050535">
    <property type="entry name" value="DNA_Repair-Maintenance_Comp"/>
</dbReference>
<evidence type="ECO:0000256" key="8">
    <source>
        <dbReference type="SAM" id="MobiDB-lite"/>
    </source>
</evidence>
<dbReference type="GO" id="GO:0006260">
    <property type="term" value="P:DNA replication"/>
    <property type="evidence" value="ECO:0007669"/>
    <property type="project" value="UniProtKB-KW"/>
</dbReference>
<dbReference type="InterPro" id="IPR026843">
    <property type="entry name" value="SbcD_C"/>
</dbReference>
<dbReference type="PANTHER" id="PTHR30337">
    <property type="entry name" value="COMPONENT OF ATP-DEPENDENT DSDNA EXONUCLEASE"/>
    <property type="match status" value="1"/>
</dbReference>
<feature type="region of interest" description="Disordered" evidence="8">
    <location>
        <begin position="376"/>
        <end position="401"/>
    </location>
</feature>
<dbReference type="EMBL" id="FZOC01000003">
    <property type="protein sequence ID" value="SNR89450.1"/>
    <property type="molecule type" value="Genomic_DNA"/>
</dbReference>
<dbReference type="InterPro" id="IPR004843">
    <property type="entry name" value="Calcineurin-like_PHP"/>
</dbReference>